<dbReference type="EMBL" id="MN850577">
    <property type="protein sequence ID" value="QHR66586.1"/>
    <property type="molecule type" value="Genomic_DNA"/>
</dbReference>
<evidence type="ECO:0000313" key="1">
    <source>
        <dbReference type="EMBL" id="QHR66586.1"/>
    </source>
</evidence>
<dbReference type="Proteomes" id="UP000464025">
    <property type="component" value="Segment"/>
</dbReference>
<keyword evidence="1" id="KW-0540">Nuclease</keyword>
<sequence>MEYAGSSPAASTNFGEIMKTCIRCKLSKDENDFYMKDGRRTHSYCKKCVNEQTIERQRALKLSAIEYKGGVCHDCGKKYHPAVYDFHHLNPSDKDFNIGHRKSLKFSQELKDELDKCVLLCSNCHRVRHAKY</sequence>
<keyword evidence="2" id="KW-1185">Reference proteome</keyword>
<name>A0A6B9WPL2_9CAUD</name>
<evidence type="ECO:0000313" key="2">
    <source>
        <dbReference type="Proteomes" id="UP000464025"/>
    </source>
</evidence>
<accession>A0A6B9WPL2</accession>
<organism evidence="1 2">
    <name type="scientific">Escherichia phage heid</name>
    <dbReference type="NCBI Taxonomy" id="2696403"/>
    <lineage>
        <taxon>Viruses</taxon>
        <taxon>Duplodnaviria</taxon>
        <taxon>Heunggongvirae</taxon>
        <taxon>Uroviricota</taxon>
        <taxon>Caudoviricetes</taxon>
        <taxon>Andersonviridae</taxon>
        <taxon>Ounavirinae</taxon>
        <taxon>Felixounavirus</taxon>
        <taxon>Felixounavirus heid</taxon>
    </lineage>
</organism>
<protein>
    <submittedName>
        <fullName evidence="1">HNH endonuclease</fullName>
    </submittedName>
</protein>
<dbReference type="Gene3D" id="1.10.30.50">
    <property type="match status" value="1"/>
</dbReference>
<keyword evidence="1" id="KW-0378">Hydrolase</keyword>
<reference evidence="2" key="1">
    <citation type="submission" date="2019-12" db="EMBL/GenBank/DDBJ databases">
        <authorList>
            <person name="Olsen N.S."/>
            <person name="Junco L.M.F."/>
            <person name="Kot W."/>
            <person name="Hansen L.H."/>
        </authorList>
    </citation>
    <scope>NUCLEOTIDE SEQUENCE [LARGE SCALE GENOMIC DNA]</scope>
</reference>
<proteinExistence type="predicted"/>
<gene>
    <name evidence="1" type="ORF">heid_13</name>
</gene>
<dbReference type="GO" id="GO:0004519">
    <property type="term" value="F:endonuclease activity"/>
    <property type="evidence" value="ECO:0007669"/>
    <property type="project" value="UniProtKB-KW"/>
</dbReference>
<keyword evidence="1" id="KW-0255">Endonuclease</keyword>